<proteinExistence type="predicted"/>
<name>A0A6V8L7S7_9ACTN</name>
<evidence type="ECO:0000259" key="2">
    <source>
        <dbReference type="Pfam" id="PF06283"/>
    </source>
</evidence>
<organism evidence="3 4">
    <name type="scientific">Phytohabitans rumicis</name>
    <dbReference type="NCBI Taxonomy" id="1076125"/>
    <lineage>
        <taxon>Bacteria</taxon>
        <taxon>Bacillati</taxon>
        <taxon>Actinomycetota</taxon>
        <taxon>Actinomycetes</taxon>
        <taxon>Micromonosporales</taxon>
        <taxon>Micromonosporaceae</taxon>
    </lineage>
</organism>
<evidence type="ECO:0000313" key="3">
    <source>
        <dbReference type="EMBL" id="GFJ92334.1"/>
    </source>
</evidence>
<sequence length="142" mass="14762">MIASADMSQGTERVALVVRGGWEGHSPVAATDMFIPFLKEHGFRVRVADSPEAYADADAMAGTDLVVQCYTMGTIEPHQLAGLTSAVRAGTGLAGWHGGIADSYRASSDYLQLIGGSSRATRPSTSRSGTGTARPTTSSRTG</sequence>
<accession>A0A6V8L7S7</accession>
<dbReference type="Gene3D" id="3.40.50.880">
    <property type="match status" value="1"/>
</dbReference>
<dbReference type="Proteomes" id="UP000482960">
    <property type="component" value="Unassembled WGS sequence"/>
</dbReference>
<gene>
    <name evidence="3" type="ORF">Prum_059760</name>
</gene>
<dbReference type="InterPro" id="IPR029010">
    <property type="entry name" value="ThuA-like"/>
</dbReference>
<dbReference type="AlphaFoldDB" id="A0A6V8L7S7"/>
<evidence type="ECO:0000313" key="4">
    <source>
        <dbReference type="Proteomes" id="UP000482960"/>
    </source>
</evidence>
<feature type="domain" description="ThuA-like" evidence="2">
    <location>
        <begin position="15"/>
        <end position="122"/>
    </location>
</feature>
<reference evidence="3 4" key="2">
    <citation type="submission" date="2020-03" db="EMBL/GenBank/DDBJ databases">
        <authorList>
            <person name="Ichikawa N."/>
            <person name="Kimura A."/>
            <person name="Kitahashi Y."/>
            <person name="Uohara A."/>
        </authorList>
    </citation>
    <scope>NUCLEOTIDE SEQUENCE [LARGE SCALE GENOMIC DNA]</scope>
    <source>
        <strain evidence="3 4">NBRC 108638</strain>
    </source>
</reference>
<dbReference type="InterPro" id="IPR029062">
    <property type="entry name" value="Class_I_gatase-like"/>
</dbReference>
<dbReference type="Pfam" id="PF06283">
    <property type="entry name" value="ThuA"/>
    <property type="match status" value="1"/>
</dbReference>
<evidence type="ECO:0000256" key="1">
    <source>
        <dbReference type="SAM" id="MobiDB-lite"/>
    </source>
</evidence>
<protein>
    <recommendedName>
        <fullName evidence="2">ThuA-like domain-containing protein</fullName>
    </recommendedName>
</protein>
<comment type="caution">
    <text evidence="3">The sequence shown here is derived from an EMBL/GenBank/DDBJ whole genome shotgun (WGS) entry which is preliminary data.</text>
</comment>
<keyword evidence="4" id="KW-1185">Reference proteome</keyword>
<feature type="region of interest" description="Disordered" evidence="1">
    <location>
        <begin position="115"/>
        <end position="142"/>
    </location>
</feature>
<dbReference type="SUPFAM" id="SSF52317">
    <property type="entry name" value="Class I glutamine amidotransferase-like"/>
    <property type="match status" value="1"/>
</dbReference>
<reference evidence="3 4" key="1">
    <citation type="submission" date="2020-03" db="EMBL/GenBank/DDBJ databases">
        <title>Whole genome shotgun sequence of Phytohabitans rumicis NBRC 108638.</title>
        <authorList>
            <person name="Komaki H."/>
            <person name="Tamura T."/>
        </authorList>
    </citation>
    <scope>NUCLEOTIDE SEQUENCE [LARGE SCALE GENOMIC DNA]</scope>
    <source>
        <strain evidence="3 4">NBRC 108638</strain>
    </source>
</reference>
<dbReference type="EMBL" id="BLPG01000001">
    <property type="protein sequence ID" value="GFJ92334.1"/>
    <property type="molecule type" value="Genomic_DNA"/>
</dbReference>